<keyword evidence="3 5" id="KW-0687">Ribonucleoprotein</keyword>
<dbReference type="PANTHER" id="PTHR10746">
    <property type="entry name" value="50S RIBOSOMAL PROTEIN L4"/>
    <property type="match status" value="1"/>
</dbReference>
<feature type="region of interest" description="Disordered" evidence="6">
    <location>
        <begin position="45"/>
        <end position="92"/>
    </location>
</feature>
<dbReference type="GO" id="GO:0006412">
    <property type="term" value="P:translation"/>
    <property type="evidence" value="ECO:0007669"/>
    <property type="project" value="UniProtKB-UniRule"/>
</dbReference>
<evidence type="ECO:0000256" key="6">
    <source>
        <dbReference type="SAM" id="MobiDB-lite"/>
    </source>
</evidence>
<accession>A0A7V4TYA9</accession>
<dbReference type="InterPro" id="IPR023574">
    <property type="entry name" value="Ribosomal_uL4_dom_sf"/>
</dbReference>
<dbReference type="Pfam" id="PF00573">
    <property type="entry name" value="Ribosomal_L4"/>
    <property type="match status" value="1"/>
</dbReference>
<dbReference type="HAMAP" id="MF_01328_B">
    <property type="entry name" value="Ribosomal_uL4_B"/>
    <property type="match status" value="1"/>
</dbReference>
<protein>
    <recommendedName>
        <fullName evidence="4 5">Large ribosomal subunit protein uL4</fullName>
    </recommendedName>
</protein>
<evidence type="ECO:0000256" key="3">
    <source>
        <dbReference type="ARBA" id="ARBA00023274"/>
    </source>
</evidence>
<name>A0A7V4TYA9_CALAY</name>
<dbReference type="SUPFAM" id="SSF52166">
    <property type="entry name" value="Ribosomal protein L4"/>
    <property type="match status" value="1"/>
</dbReference>
<comment type="function">
    <text evidence="5">Forms part of the polypeptide exit tunnel.</text>
</comment>
<gene>
    <name evidence="5" type="primary">rplD</name>
    <name evidence="7" type="ORF">ENK44_01725</name>
</gene>
<dbReference type="AlphaFoldDB" id="A0A7V4TYA9"/>
<dbReference type="InterPro" id="IPR002136">
    <property type="entry name" value="Ribosomal_uL4"/>
</dbReference>
<evidence type="ECO:0000256" key="2">
    <source>
        <dbReference type="ARBA" id="ARBA00022980"/>
    </source>
</evidence>
<comment type="function">
    <text evidence="5">One of the primary rRNA binding proteins, this protein initially binds near the 5'-end of the 23S rRNA. It is important during the early stages of 50S assembly. It makes multiple contacts with different domains of the 23S rRNA in the assembled 50S subunit and ribosome.</text>
</comment>
<dbReference type="NCBIfam" id="TIGR03953">
    <property type="entry name" value="rplD_bact"/>
    <property type="match status" value="1"/>
</dbReference>
<sequence>MKLNVFEQNGKKTTAQAELSDKVFAIEPNDHVIWLDIKALRAARRQGTHQTKGRSFVSGGGKKPFRQKGTGRARQGTIRAPHHVGGGRVFGPEPRNYRMKVNKKVRLLARKSALTYKAKDNKIVVVKDFDYENPSTKAVKNMLEALKLDGKRVLICTNGTLRNVVKSAANIYGVEVRDSVTFSTYDILKADTLIMQEGALKKVNEVLGR</sequence>
<dbReference type="GO" id="GO:0003735">
    <property type="term" value="F:structural constituent of ribosome"/>
    <property type="evidence" value="ECO:0007669"/>
    <property type="project" value="InterPro"/>
</dbReference>
<dbReference type="EMBL" id="DRQG01000019">
    <property type="protein sequence ID" value="HGY54398.1"/>
    <property type="molecule type" value="Genomic_DNA"/>
</dbReference>
<dbReference type="PANTHER" id="PTHR10746:SF6">
    <property type="entry name" value="LARGE RIBOSOMAL SUBUNIT PROTEIN UL4M"/>
    <property type="match status" value="1"/>
</dbReference>
<reference evidence="7" key="1">
    <citation type="journal article" date="2020" name="mSystems">
        <title>Genome- and Community-Level Interaction Insights into Carbon Utilization and Element Cycling Functions of Hydrothermarchaeota in Hydrothermal Sediment.</title>
        <authorList>
            <person name="Zhou Z."/>
            <person name="Liu Y."/>
            <person name="Xu W."/>
            <person name="Pan J."/>
            <person name="Luo Z.H."/>
            <person name="Li M."/>
        </authorList>
    </citation>
    <scope>NUCLEOTIDE SEQUENCE [LARGE SCALE GENOMIC DNA]</scope>
    <source>
        <strain evidence="7">HyVt-577</strain>
    </source>
</reference>
<proteinExistence type="inferred from homology"/>
<dbReference type="GO" id="GO:0005840">
    <property type="term" value="C:ribosome"/>
    <property type="evidence" value="ECO:0007669"/>
    <property type="project" value="UniProtKB-KW"/>
</dbReference>
<keyword evidence="5" id="KW-0694">RNA-binding</keyword>
<evidence type="ECO:0000313" key="7">
    <source>
        <dbReference type="EMBL" id="HGY54398.1"/>
    </source>
</evidence>
<comment type="similarity">
    <text evidence="1 5">Belongs to the universal ribosomal protein uL4 family.</text>
</comment>
<keyword evidence="2 5" id="KW-0689">Ribosomal protein</keyword>
<organism evidence="7">
    <name type="scientific">Caldithrix abyssi</name>
    <dbReference type="NCBI Taxonomy" id="187145"/>
    <lineage>
        <taxon>Bacteria</taxon>
        <taxon>Pseudomonadati</taxon>
        <taxon>Calditrichota</taxon>
        <taxon>Calditrichia</taxon>
        <taxon>Calditrichales</taxon>
        <taxon>Calditrichaceae</taxon>
        <taxon>Caldithrix</taxon>
    </lineage>
</organism>
<dbReference type="GO" id="GO:1990904">
    <property type="term" value="C:ribonucleoprotein complex"/>
    <property type="evidence" value="ECO:0007669"/>
    <property type="project" value="UniProtKB-KW"/>
</dbReference>
<comment type="subunit">
    <text evidence="5">Part of the 50S ribosomal subunit.</text>
</comment>
<keyword evidence="5" id="KW-0699">rRNA-binding</keyword>
<dbReference type="InterPro" id="IPR013005">
    <property type="entry name" value="Ribosomal_uL4-like"/>
</dbReference>
<evidence type="ECO:0000256" key="1">
    <source>
        <dbReference type="ARBA" id="ARBA00010528"/>
    </source>
</evidence>
<dbReference type="Proteomes" id="UP000885779">
    <property type="component" value="Unassembled WGS sequence"/>
</dbReference>
<dbReference type="GO" id="GO:0019843">
    <property type="term" value="F:rRNA binding"/>
    <property type="evidence" value="ECO:0007669"/>
    <property type="project" value="UniProtKB-UniRule"/>
</dbReference>
<evidence type="ECO:0000256" key="4">
    <source>
        <dbReference type="ARBA" id="ARBA00035244"/>
    </source>
</evidence>
<evidence type="ECO:0000256" key="5">
    <source>
        <dbReference type="HAMAP-Rule" id="MF_01328"/>
    </source>
</evidence>
<comment type="caution">
    <text evidence="7">The sequence shown here is derived from an EMBL/GenBank/DDBJ whole genome shotgun (WGS) entry which is preliminary data.</text>
</comment>
<dbReference type="Gene3D" id="3.40.1370.10">
    <property type="match status" value="1"/>
</dbReference>